<keyword evidence="4" id="KW-1185">Reference proteome</keyword>
<dbReference type="EMBL" id="JAUEDM010000004">
    <property type="protein sequence ID" value="KAK3319364.1"/>
    <property type="molecule type" value="Genomic_DNA"/>
</dbReference>
<reference evidence="3" key="2">
    <citation type="submission" date="2023-06" db="EMBL/GenBank/DDBJ databases">
        <authorList>
            <consortium name="Lawrence Berkeley National Laboratory"/>
            <person name="Haridas S."/>
            <person name="Hensen N."/>
            <person name="Bonometti L."/>
            <person name="Westerberg I."/>
            <person name="Brannstrom I.O."/>
            <person name="Guillou S."/>
            <person name="Cros-Aarteil S."/>
            <person name="Calhoun S."/>
            <person name="Kuo A."/>
            <person name="Mondo S."/>
            <person name="Pangilinan J."/>
            <person name="Riley R."/>
            <person name="Labutti K."/>
            <person name="Andreopoulos B."/>
            <person name="Lipzen A."/>
            <person name="Chen C."/>
            <person name="Yanf M."/>
            <person name="Daum C."/>
            <person name="Ng V."/>
            <person name="Clum A."/>
            <person name="Steindorff A."/>
            <person name="Ohm R."/>
            <person name="Martin F."/>
            <person name="Silar P."/>
            <person name="Natvig D."/>
            <person name="Lalanne C."/>
            <person name="Gautier V."/>
            <person name="Ament-Velasquez S.L."/>
            <person name="Kruys A."/>
            <person name="Hutchinson M.I."/>
            <person name="Powell A.J."/>
            <person name="Barry K."/>
            <person name="Miller A.N."/>
            <person name="Grigoriev I.V."/>
            <person name="Debuchy R."/>
            <person name="Gladieux P."/>
            <person name="Thoren M.H."/>
            <person name="Johannesson H."/>
        </authorList>
    </citation>
    <scope>NUCLEOTIDE SEQUENCE</scope>
    <source>
        <strain evidence="3">CBS 118394</strain>
    </source>
</reference>
<dbReference type="Proteomes" id="UP001283341">
    <property type="component" value="Unassembled WGS sequence"/>
</dbReference>
<protein>
    <submittedName>
        <fullName evidence="3">Uncharacterized protein</fullName>
    </submittedName>
</protein>
<keyword evidence="2" id="KW-0812">Transmembrane</keyword>
<evidence type="ECO:0000256" key="1">
    <source>
        <dbReference type="SAM" id="MobiDB-lite"/>
    </source>
</evidence>
<feature type="transmembrane region" description="Helical" evidence="2">
    <location>
        <begin position="51"/>
        <end position="69"/>
    </location>
</feature>
<evidence type="ECO:0000313" key="3">
    <source>
        <dbReference type="EMBL" id="KAK3319364.1"/>
    </source>
</evidence>
<organism evidence="3 4">
    <name type="scientific">Apodospora peruviana</name>
    <dbReference type="NCBI Taxonomy" id="516989"/>
    <lineage>
        <taxon>Eukaryota</taxon>
        <taxon>Fungi</taxon>
        <taxon>Dikarya</taxon>
        <taxon>Ascomycota</taxon>
        <taxon>Pezizomycotina</taxon>
        <taxon>Sordariomycetes</taxon>
        <taxon>Sordariomycetidae</taxon>
        <taxon>Sordariales</taxon>
        <taxon>Lasiosphaeriaceae</taxon>
        <taxon>Apodospora</taxon>
    </lineage>
</organism>
<keyword evidence="2" id="KW-0472">Membrane</keyword>
<name>A0AAE0I6U0_9PEZI</name>
<keyword evidence="2" id="KW-1133">Transmembrane helix</keyword>
<proteinExistence type="predicted"/>
<comment type="caution">
    <text evidence="3">The sequence shown here is derived from an EMBL/GenBank/DDBJ whole genome shotgun (WGS) entry which is preliminary data.</text>
</comment>
<accession>A0AAE0I6U0</accession>
<reference evidence="3" key="1">
    <citation type="journal article" date="2023" name="Mol. Phylogenet. Evol.">
        <title>Genome-scale phylogeny and comparative genomics of the fungal order Sordariales.</title>
        <authorList>
            <person name="Hensen N."/>
            <person name="Bonometti L."/>
            <person name="Westerberg I."/>
            <person name="Brannstrom I.O."/>
            <person name="Guillou S."/>
            <person name="Cros-Aarteil S."/>
            <person name="Calhoun S."/>
            <person name="Haridas S."/>
            <person name="Kuo A."/>
            <person name="Mondo S."/>
            <person name="Pangilinan J."/>
            <person name="Riley R."/>
            <person name="LaButti K."/>
            <person name="Andreopoulos B."/>
            <person name="Lipzen A."/>
            <person name="Chen C."/>
            <person name="Yan M."/>
            <person name="Daum C."/>
            <person name="Ng V."/>
            <person name="Clum A."/>
            <person name="Steindorff A."/>
            <person name="Ohm R.A."/>
            <person name="Martin F."/>
            <person name="Silar P."/>
            <person name="Natvig D.O."/>
            <person name="Lalanne C."/>
            <person name="Gautier V."/>
            <person name="Ament-Velasquez S.L."/>
            <person name="Kruys A."/>
            <person name="Hutchinson M.I."/>
            <person name="Powell A.J."/>
            <person name="Barry K."/>
            <person name="Miller A.N."/>
            <person name="Grigoriev I.V."/>
            <person name="Debuchy R."/>
            <person name="Gladieux P."/>
            <person name="Hiltunen Thoren M."/>
            <person name="Johannesson H."/>
        </authorList>
    </citation>
    <scope>NUCLEOTIDE SEQUENCE</scope>
    <source>
        <strain evidence="3">CBS 118394</strain>
    </source>
</reference>
<gene>
    <name evidence="3" type="ORF">B0H66DRAFT_267729</name>
</gene>
<dbReference type="AlphaFoldDB" id="A0AAE0I6U0"/>
<sequence>MRTGQQWCQMRRTGPCMYVLRHKHTRTASVVIYLHLSVHCCIVCKKRQTAALLIWGWVACLPLILYPVLPAHDIPSNRSRHPMDDISIHWVRYARSACNFNSNAPYQNQRQKQLAVNLPSSGFPDETNRDGTHKTPCFSSSPGGLAEGARQYRRAVAMDGSCAMKHATGVKMCIVDEVHGIQPFSYVTRNPSLRN</sequence>
<feature type="region of interest" description="Disordered" evidence="1">
    <location>
        <begin position="125"/>
        <end position="145"/>
    </location>
</feature>
<evidence type="ECO:0000313" key="4">
    <source>
        <dbReference type="Proteomes" id="UP001283341"/>
    </source>
</evidence>
<evidence type="ECO:0000256" key="2">
    <source>
        <dbReference type="SAM" id="Phobius"/>
    </source>
</evidence>